<reference evidence="1 2" key="1">
    <citation type="journal article" date="2023" name="Sci. Data">
        <title>Genome assembly of the Korean intertidal mud-creeper Batillaria attramentaria.</title>
        <authorList>
            <person name="Patra A.K."/>
            <person name="Ho P.T."/>
            <person name="Jun S."/>
            <person name="Lee S.J."/>
            <person name="Kim Y."/>
            <person name="Won Y.J."/>
        </authorList>
    </citation>
    <scope>NUCLEOTIDE SEQUENCE [LARGE SCALE GENOMIC DNA]</scope>
    <source>
        <strain evidence="1">Wonlab-2016</strain>
    </source>
</reference>
<feature type="non-terminal residue" evidence="1">
    <location>
        <position position="1"/>
    </location>
</feature>
<keyword evidence="2" id="KW-1185">Reference proteome</keyword>
<dbReference type="Proteomes" id="UP001519460">
    <property type="component" value="Unassembled WGS sequence"/>
</dbReference>
<proteinExistence type="predicted"/>
<name>A0ABD0KNB6_9CAEN</name>
<accession>A0ABD0KNB6</accession>
<dbReference type="AlphaFoldDB" id="A0ABD0KNB6"/>
<evidence type="ECO:0000313" key="2">
    <source>
        <dbReference type="Proteomes" id="UP001519460"/>
    </source>
</evidence>
<evidence type="ECO:0000313" key="1">
    <source>
        <dbReference type="EMBL" id="KAK7488611.1"/>
    </source>
</evidence>
<sequence length="154" mass="17286">IVGSAWPSGACHYDQMDTCPHVQYLNLQLQQVIPLPDPDNLKTVCDNIGEGFRCLLGPSVLGNCPAAIKAAYEAMQKASEIPCFRNKQAFLFQLFEEVPTLYVDENADCQRMRGQREAPDGSHDDKLLQQNRLGQYSYLRPAEYAVLFALLFNS</sequence>
<comment type="caution">
    <text evidence="1">The sequence shown here is derived from an EMBL/GenBank/DDBJ whole genome shotgun (WGS) entry which is preliminary data.</text>
</comment>
<organism evidence="1 2">
    <name type="scientific">Batillaria attramentaria</name>
    <dbReference type="NCBI Taxonomy" id="370345"/>
    <lineage>
        <taxon>Eukaryota</taxon>
        <taxon>Metazoa</taxon>
        <taxon>Spiralia</taxon>
        <taxon>Lophotrochozoa</taxon>
        <taxon>Mollusca</taxon>
        <taxon>Gastropoda</taxon>
        <taxon>Caenogastropoda</taxon>
        <taxon>Sorbeoconcha</taxon>
        <taxon>Cerithioidea</taxon>
        <taxon>Batillariidae</taxon>
        <taxon>Batillaria</taxon>
    </lineage>
</organism>
<gene>
    <name evidence="1" type="ORF">BaRGS_00020228</name>
</gene>
<dbReference type="EMBL" id="JACVVK020000149">
    <property type="protein sequence ID" value="KAK7488611.1"/>
    <property type="molecule type" value="Genomic_DNA"/>
</dbReference>
<protein>
    <submittedName>
        <fullName evidence="1">Uncharacterized protein</fullName>
    </submittedName>
</protein>